<name>A0A9W6L0R9_9PSEU</name>
<organism evidence="3 4">
    <name type="scientific">Pseudonocardia halophobica</name>
    <dbReference type="NCBI Taxonomy" id="29401"/>
    <lineage>
        <taxon>Bacteria</taxon>
        <taxon>Bacillati</taxon>
        <taxon>Actinomycetota</taxon>
        <taxon>Actinomycetes</taxon>
        <taxon>Pseudonocardiales</taxon>
        <taxon>Pseudonocardiaceae</taxon>
        <taxon>Pseudonocardia</taxon>
    </lineage>
</organism>
<reference evidence="3" key="2">
    <citation type="submission" date="2023-01" db="EMBL/GenBank/DDBJ databases">
        <authorList>
            <person name="Sun Q."/>
            <person name="Evtushenko L."/>
        </authorList>
    </citation>
    <scope>NUCLEOTIDE SEQUENCE</scope>
    <source>
        <strain evidence="3">VKM Ac-1069</strain>
    </source>
</reference>
<dbReference type="RefSeq" id="WP_156067386.1">
    <property type="nucleotide sequence ID" value="NZ_BAAAUZ010000011.1"/>
</dbReference>
<dbReference type="Proteomes" id="UP001143463">
    <property type="component" value="Unassembled WGS sequence"/>
</dbReference>
<feature type="region of interest" description="Disordered" evidence="1">
    <location>
        <begin position="83"/>
        <end position="102"/>
    </location>
</feature>
<evidence type="ECO:0000313" key="4">
    <source>
        <dbReference type="Proteomes" id="UP001143463"/>
    </source>
</evidence>
<comment type="caution">
    <text evidence="3">The sequence shown here is derived from an EMBL/GenBank/DDBJ whole genome shotgun (WGS) entry which is preliminary data.</text>
</comment>
<proteinExistence type="predicted"/>
<gene>
    <name evidence="3" type="ORF">GCM10017577_12110</name>
</gene>
<dbReference type="InterPro" id="IPR045598">
    <property type="entry name" value="DUF6457"/>
</dbReference>
<evidence type="ECO:0000313" key="3">
    <source>
        <dbReference type="EMBL" id="GLL10071.1"/>
    </source>
</evidence>
<feature type="domain" description="DUF6457" evidence="2">
    <location>
        <begin position="4"/>
        <end position="89"/>
    </location>
</feature>
<keyword evidence="4" id="KW-1185">Reference proteome</keyword>
<accession>A0A9W6L0R9</accession>
<protein>
    <recommendedName>
        <fullName evidence="2">DUF6457 domain-containing protein</fullName>
    </recommendedName>
</protein>
<sequence>MSDDAKAMSEWITAVSRELGLEGQVDSEKSVDAVLDLTSDVAHGVSRPAAPVTAFLIGVAAGRAQEPQVAAADYAQKISALAEGWDADTERGVPSNDPDNRG</sequence>
<dbReference type="Pfam" id="PF20058">
    <property type="entry name" value="DUF6457"/>
    <property type="match status" value="1"/>
</dbReference>
<reference evidence="3" key="1">
    <citation type="journal article" date="2014" name="Int. J. Syst. Evol. Microbiol.">
        <title>Complete genome sequence of Corynebacterium casei LMG S-19264T (=DSM 44701T), isolated from a smear-ripened cheese.</title>
        <authorList>
            <consortium name="US DOE Joint Genome Institute (JGI-PGF)"/>
            <person name="Walter F."/>
            <person name="Albersmeier A."/>
            <person name="Kalinowski J."/>
            <person name="Ruckert C."/>
        </authorList>
    </citation>
    <scope>NUCLEOTIDE SEQUENCE</scope>
    <source>
        <strain evidence="3">VKM Ac-1069</strain>
    </source>
</reference>
<evidence type="ECO:0000259" key="2">
    <source>
        <dbReference type="Pfam" id="PF20058"/>
    </source>
</evidence>
<dbReference type="EMBL" id="BSFQ01000003">
    <property type="protein sequence ID" value="GLL10071.1"/>
    <property type="molecule type" value="Genomic_DNA"/>
</dbReference>
<dbReference type="AlphaFoldDB" id="A0A9W6L0R9"/>
<evidence type="ECO:0000256" key="1">
    <source>
        <dbReference type="SAM" id="MobiDB-lite"/>
    </source>
</evidence>